<accession>A0A5P1EUX9</accession>
<feature type="region of interest" description="Disordered" evidence="6">
    <location>
        <begin position="1695"/>
        <end position="1847"/>
    </location>
</feature>
<comment type="subcellular location">
    <subcellularLocation>
        <location evidence="1">Nucleus</location>
    </subcellularLocation>
</comment>
<organism evidence="8 9">
    <name type="scientific">Asparagus officinalis</name>
    <name type="common">Garden asparagus</name>
    <dbReference type="NCBI Taxonomy" id="4686"/>
    <lineage>
        <taxon>Eukaryota</taxon>
        <taxon>Viridiplantae</taxon>
        <taxon>Streptophyta</taxon>
        <taxon>Embryophyta</taxon>
        <taxon>Tracheophyta</taxon>
        <taxon>Spermatophyta</taxon>
        <taxon>Magnoliopsida</taxon>
        <taxon>Liliopsida</taxon>
        <taxon>Asparagales</taxon>
        <taxon>Asparagaceae</taxon>
        <taxon>Asparagoideae</taxon>
        <taxon>Asparagus</taxon>
    </lineage>
</organism>
<evidence type="ECO:0000256" key="4">
    <source>
        <dbReference type="ARBA" id="ARBA00023187"/>
    </source>
</evidence>
<evidence type="ECO:0000256" key="3">
    <source>
        <dbReference type="ARBA" id="ARBA00022664"/>
    </source>
</evidence>
<dbReference type="GO" id="GO:0005634">
    <property type="term" value="C:nucleus"/>
    <property type="evidence" value="ECO:0007669"/>
    <property type="project" value="UniProtKB-SubCell"/>
</dbReference>
<feature type="compositionally biased region" description="Low complexity" evidence="6">
    <location>
        <begin position="1984"/>
        <end position="2004"/>
    </location>
</feature>
<feature type="compositionally biased region" description="Polar residues" evidence="6">
    <location>
        <begin position="1577"/>
        <end position="1592"/>
    </location>
</feature>
<reference evidence="9" key="1">
    <citation type="journal article" date="2017" name="Nat. Commun.">
        <title>The asparagus genome sheds light on the origin and evolution of a young Y chromosome.</title>
        <authorList>
            <person name="Harkess A."/>
            <person name="Zhou J."/>
            <person name="Xu C."/>
            <person name="Bowers J.E."/>
            <person name="Van der Hulst R."/>
            <person name="Ayyampalayam S."/>
            <person name="Mercati F."/>
            <person name="Riccardi P."/>
            <person name="McKain M.R."/>
            <person name="Kakrana A."/>
            <person name="Tang H."/>
            <person name="Ray J."/>
            <person name="Groenendijk J."/>
            <person name="Arikit S."/>
            <person name="Mathioni S.M."/>
            <person name="Nakano M."/>
            <person name="Shan H."/>
            <person name="Telgmann-Rauber A."/>
            <person name="Kanno A."/>
            <person name="Yue Z."/>
            <person name="Chen H."/>
            <person name="Li W."/>
            <person name="Chen Y."/>
            <person name="Xu X."/>
            <person name="Zhang Y."/>
            <person name="Luo S."/>
            <person name="Chen H."/>
            <person name="Gao J."/>
            <person name="Mao Z."/>
            <person name="Pires J.C."/>
            <person name="Luo M."/>
            <person name="Kudrna D."/>
            <person name="Wing R.A."/>
            <person name="Meyers B.C."/>
            <person name="Yi K."/>
            <person name="Kong H."/>
            <person name="Lavrijsen P."/>
            <person name="Sunseri F."/>
            <person name="Falavigna A."/>
            <person name="Ye Y."/>
            <person name="Leebens-Mack J.H."/>
            <person name="Chen G."/>
        </authorList>
    </citation>
    <scope>NUCLEOTIDE SEQUENCE [LARGE SCALE GENOMIC DNA]</scope>
    <source>
        <strain evidence="9">cv. DH0086</strain>
    </source>
</reference>
<dbReference type="PANTHER" id="PTHR23185">
    <property type="entry name" value="PROTEIN VIRILIZER HOMOLOG"/>
    <property type="match status" value="1"/>
</dbReference>
<feature type="region of interest" description="Disordered" evidence="6">
    <location>
        <begin position="2056"/>
        <end position="2110"/>
    </location>
</feature>
<dbReference type="GO" id="GO:0006397">
    <property type="term" value="P:mRNA processing"/>
    <property type="evidence" value="ECO:0007669"/>
    <property type="project" value="UniProtKB-KW"/>
</dbReference>
<keyword evidence="5" id="KW-0539">Nucleus</keyword>
<gene>
    <name evidence="8" type="ORF">A4U43_C05F22180</name>
</gene>
<dbReference type="GO" id="GO:0036396">
    <property type="term" value="C:RNA N6-methyladenosine methyltransferase complex"/>
    <property type="evidence" value="ECO:0007669"/>
    <property type="project" value="TreeGrafter"/>
</dbReference>
<dbReference type="PANTHER" id="PTHR23185:SF0">
    <property type="entry name" value="PROTEIN VIRILIZER HOMOLOG"/>
    <property type="match status" value="1"/>
</dbReference>
<dbReference type="InterPro" id="IPR031801">
    <property type="entry name" value="VIR_N"/>
</dbReference>
<evidence type="ECO:0000259" key="7">
    <source>
        <dbReference type="Pfam" id="PF15912"/>
    </source>
</evidence>
<feature type="compositionally biased region" description="Pro residues" evidence="6">
    <location>
        <begin position="1971"/>
        <end position="1983"/>
    </location>
</feature>
<dbReference type="GO" id="GO:0003723">
    <property type="term" value="F:RNA binding"/>
    <property type="evidence" value="ECO:0007669"/>
    <property type="project" value="TreeGrafter"/>
</dbReference>
<evidence type="ECO:0000256" key="6">
    <source>
        <dbReference type="SAM" id="MobiDB-lite"/>
    </source>
</evidence>
<feature type="domain" description="Virilizer N-terminal" evidence="7">
    <location>
        <begin position="9"/>
        <end position="122"/>
    </location>
</feature>
<dbReference type="Proteomes" id="UP000243459">
    <property type="component" value="Chromosome 5"/>
</dbReference>
<evidence type="ECO:0000256" key="1">
    <source>
        <dbReference type="ARBA" id="ARBA00004123"/>
    </source>
</evidence>
<name>A0A5P1EUX9_ASPOF</name>
<dbReference type="OrthoDB" id="2011702at2759"/>
<feature type="compositionally biased region" description="Basic and acidic residues" evidence="6">
    <location>
        <begin position="1650"/>
        <end position="1662"/>
    </location>
</feature>
<feature type="compositionally biased region" description="Basic and acidic residues" evidence="6">
    <location>
        <begin position="1612"/>
        <end position="1623"/>
    </location>
</feature>
<feature type="compositionally biased region" description="Polar residues" evidence="6">
    <location>
        <begin position="1959"/>
        <end position="1968"/>
    </location>
</feature>
<evidence type="ECO:0000256" key="5">
    <source>
        <dbReference type="ARBA" id="ARBA00023242"/>
    </source>
</evidence>
<dbReference type="Pfam" id="PF15912">
    <property type="entry name" value="VIR_N"/>
    <property type="match status" value="1"/>
</dbReference>
<feature type="compositionally biased region" description="Basic and acidic residues" evidence="6">
    <location>
        <begin position="1697"/>
        <end position="1708"/>
    </location>
</feature>
<dbReference type="InterPro" id="IPR026736">
    <property type="entry name" value="Virilizer"/>
</dbReference>
<dbReference type="OMA" id="WIGFAID"/>
<keyword evidence="9" id="KW-1185">Reference proteome</keyword>
<keyword evidence="3" id="KW-0507">mRNA processing</keyword>
<evidence type="ECO:0000313" key="9">
    <source>
        <dbReference type="Proteomes" id="UP000243459"/>
    </source>
</evidence>
<proteinExistence type="inferred from homology"/>
<feature type="region of interest" description="Disordered" evidence="6">
    <location>
        <begin position="2152"/>
        <end position="2171"/>
    </location>
</feature>
<feature type="compositionally biased region" description="Low complexity" evidence="6">
    <location>
        <begin position="1629"/>
        <end position="1648"/>
    </location>
</feature>
<dbReference type="GO" id="GO:0008380">
    <property type="term" value="P:RNA splicing"/>
    <property type="evidence" value="ECO:0007669"/>
    <property type="project" value="UniProtKB-KW"/>
</dbReference>
<feature type="region of interest" description="Disordered" evidence="6">
    <location>
        <begin position="1542"/>
        <end position="1681"/>
    </location>
</feature>
<sequence length="2224" mass="244050">MGRRPEPCILFAQTFVHPQLDEYVDEVLFAEPIVVTACEFLEQNATVSTPSVSLVGATSPPSFAMEVFVHCEGESRFRRLCQPFLYSHSSSNVLEVEAVITNHLVVRGCYRSLTLIIYGNTAEDLGQFNIEFDLDNSLVSVAPSPSEGRLEDLPPALLSEKITFEESILSTKCFSLPVPDLDLSSEMKQFLRLTLSICQISDDVDTIHKVARPVVSAICSYITSDYKCMVFNGDQLKPGYADRKKDPQKIVSVLAEAKNELVQLYESLQLLPGNEHMLTEDIIFEPVSDLMTSQLLVDMLFHCFPSLLKPTSIDLHAPFQNEILILGLSTILLLCTSRESCFHFVNCGGMKQLAALLGHMLHGSTAFTLVLLGALENATQHAIGCEGFLGWWPRVDENVPSAKSEGYSNLLNLLLTKQRHVVASLATCILQRLRLYESASRYECAVLSTMASSAEDGLTTDKIDLLLSASSHLKQIVKLLNLCGPIEDPSPAAFTRRSMLPVTSDGLLSYRTTASYISLSKYSFSKWDINTHLLSLLMERGFFPLSAALLSSPLLHSVNGSRTDIFVDIATSIQSLLLSLLSCRSGLTFLLLQPEATATLVLSLQGAEGKCTAECLTLRQAAILMSKGFFCHPQEIAMIMEIHLRVGNAIDRLLTITPHSDELLWVLWDLCTISRSECGRQALLSLCYFPEALSVLIEALHSFKDLEKIATDDGASPLSLATFHSAAEIFEVIVTDSTASSLNSWIGHAVDLHKALHLSSPGSNRKDAPTRLLEWIDAGVVYHRNGVVGLLRYAAILASGGDAHLSSTSVLVSESMDVENVVGDSTNASDTQILDSLLGKLVSDKYFDGVTLGSSSIVQLTTAVRILSFISENSAMSASLFEEGAMTLVYVVLINCKYMLEQSSNTYDYLVDEGAECNSTSELLLERINEQNLVDLMIPSLALLINLLRKLHNTKTKEPYRNKKLVNALLGLHREVSPKLAACATDYSSAYPSLVLGFGAVCHLIASALAYWGVCNWTPGLFHCLLGSVPASASLALGPKDACSMLHLLAGLLPDEGIWLWCDGMPPLCALKTLSIGTILGPEAEGYIDWFLQPDYLNMLLVKLTSQLSRIGHIILNFAFSTLVVIQDMLRVFIIRIACQRPEYADVLLQPLILWIKNHMSETSLSEVDSFKVYRLLTFLASLLEHPRAKILLCKADTIRTLVNVVKRCNDAYSSGSELVLENRVPGKIVSSLLSWSIPVFKSLALIFDPRTSVPYSEKYGIDDISIEVSTTIGRQLLRSCQVLPVGKELLACLLTLKEFTCSFQGRTALFSIFRKYQPSARQDHGETEKELDMNIPDECNWRQFPPFLCCWKMLSGYLNSRDDSMNYIIEAVYALTLSALHLSIGSESLEGISMIKFLFGLPYGQDVTSMPPDGMLKDVLELLTLLNDRTADDSLPALRINLLKAKESVKSLLLLLQGSSIPFSKSEDLTSREGSCTLSHEDYEQTASQLMLTETLCSSDDETSFSHIWKSIENAESDNSIFPIGSLGDKFMWECPDTSPDRQLMAAPPGKRKMASTEISGKRVRESPGSEVVGSNAFSRGLSTPAISSAPSRRDTFRQRKPNTSRPPSMHVDDYVARERNIDGVSGGSHVISSSQRGGSTSGRPPSVHVDEFEARQRERQNPTYVTVGEKPQQLKADLDDDLHEIDIVFDEESGSDDKLPFPHPDDNLQSASVVVGESSPGSVVEETEGNANEDSLAFEDVDSHPKTPLERSGSSQQDIPKEGSISSEKNHRVSSMDKKAFFSQQCEEPKSVPPVLISERHDGLTPGNLNPLPPHPLNVSSTASMQQMPPPTFHQRDSPKRVNTSLGSGSQGYYGHKFTSTQPPLPPTPPPSISITSLQTTESIHGISSHHVQRDTQTPPFPGYPFQSFNASGAMGLHVQSGSLSSTVNSPQVSLMNAQLVSDNKYLWNTDSPGSRLQVENYTSGGSRPLPPLPPTPPPFSTPMAQSSLPSSGSQSSLHAQIISSGSQLSSLSASINDSQLGTFSASGPTLTSFSLPPFSPSLLISRPPVSGNIFSSPMQQHGQIPSNISLSMPSPQHPLQSVQSQPPPPPPPQPPRPHPSQNLGFPIQMPQPQFEQVLPMQQNSVQVQMQPLQMQQQIHIPQIQLLYQQHQQEHLPQPPQPPLAQTQQNLQADNDPGITLQQFFSSPEAIQSLLSDRDKLCQLLEQHPKLMQMLQERLGQM</sequence>
<keyword evidence="4" id="KW-0508">mRNA splicing</keyword>
<feature type="compositionally biased region" description="Low complexity" evidence="6">
    <location>
        <begin position="2076"/>
        <end position="2087"/>
    </location>
</feature>
<evidence type="ECO:0000256" key="2">
    <source>
        <dbReference type="ARBA" id="ARBA00008371"/>
    </source>
</evidence>
<feature type="region of interest" description="Disordered" evidence="6">
    <location>
        <begin position="1959"/>
        <end position="2004"/>
    </location>
</feature>
<evidence type="ECO:0000313" key="8">
    <source>
        <dbReference type="EMBL" id="ONK69373.1"/>
    </source>
</evidence>
<feature type="compositionally biased region" description="Low complexity" evidence="6">
    <location>
        <begin position="1712"/>
        <end position="1726"/>
    </location>
</feature>
<feature type="compositionally biased region" description="Pro residues" evidence="6">
    <location>
        <begin position="2088"/>
        <end position="2101"/>
    </location>
</feature>
<protein>
    <recommendedName>
        <fullName evidence="7">Virilizer N-terminal domain-containing protein</fullName>
    </recommendedName>
</protein>
<comment type="similarity">
    <text evidence="2">Belongs to the vir family.</text>
</comment>
<dbReference type="EMBL" id="CM007385">
    <property type="protein sequence ID" value="ONK69373.1"/>
    <property type="molecule type" value="Genomic_DNA"/>
</dbReference>
<dbReference type="Gramene" id="ONK69373">
    <property type="protein sequence ID" value="ONK69373"/>
    <property type="gene ID" value="A4U43_C05F22180"/>
</dbReference>
<feature type="compositionally biased region" description="Polar residues" evidence="6">
    <location>
        <begin position="2056"/>
        <end position="2075"/>
    </location>
</feature>
<feature type="compositionally biased region" description="Basic and acidic residues" evidence="6">
    <location>
        <begin position="1770"/>
        <end position="1782"/>
    </location>
</feature>